<dbReference type="AlphaFoldDB" id="A0A5B7ETW0"/>
<accession>A0A5B7ETW0</accession>
<evidence type="ECO:0000313" key="2">
    <source>
        <dbReference type="Proteomes" id="UP000324222"/>
    </source>
</evidence>
<organism evidence="1 2">
    <name type="scientific">Portunus trituberculatus</name>
    <name type="common">Swimming crab</name>
    <name type="synonym">Neptunus trituberculatus</name>
    <dbReference type="NCBI Taxonomy" id="210409"/>
    <lineage>
        <taxon>Eukaryota</taxon>
        <taxon>Metazoa</taxon>
        <taxon>Ecdysozoa</taxon>
        <taxon>Arthropoda</taxon>
        <taxon>Crustacea</taxon>
        <taxon>Multicrustacea</taxon>
        <taxon>Malacostraca</taxon>
        <taxon>Eumalacostraca</taxon>
        <taxon>Eucarida</taxon>
        <taxon>Decapoda</taxon>
        <taxon>Pleocyemata</taxon>
        <taxon>Brachyura</taxon>
        <taxon>Eubrachyura</taxon>
        <taxon>Portunoidea</taxon>
        <taxon>Portunidae</taxon>
        <taxon>Portuninae</taxon>
        <taxon>Portunus</taxon>
    </lineage>
</organism>
<comment type="caution">
    <text evidence="1">The sequence shown here is derived from an EMBL/GenBank/DDBJ whole genome shotgun (WGS) entry which is preliminary data.</text>
</comment>
<gene>
    <name evidence="1" type="ORF">E2C01_031591</name>
</gene>
<dbReference type="EMBL" id="VSRR010003972">
    <property type="protein sequence ID" value="MPC38091.1"/>
    <property type="molecule type" value="Genomic_DNA"/>
</dbReference>
<reference evidence="1 2" key="1">
    <citation type="submission" date="2019-05" db="EMBL/GenBank/DDBJ databases">
        <title>Another draft genome of Portunus trituberculatus and its Hox gene families provides insights of decapod evolution.</title>
        <authorList>
            <person name="Jeong J.-H."/>
            <person name="Song I."/>
            <person name="Kim S."/>
            <person name="Choi T."/>
            <person name="Kim D."/>
            <person name="Ryu S."/>
            <person name="Kim W."/>
        </authorList>
    </citation>
    <scope>NUCLEOTIDE SEQUENCE [LARGE SCALE GENOMIC DNA]</scope>
    <source>
        <tissue evidence="1">Muscle</tissue>
    </source>
</reference>
<dbReference type="Proteomes" id="UP000324222">
    <property type="component" value="Unassembled WGS sequence"/>
</dbReference>
<proteinExistence type="predicted"/>
<sequence length="76" mass="8390">MWGLKVVRRDVLEIIQGLVPLSAQMFTPQADRCRGSGAVRLRSLGIFLATQQVVVLHDSTNGQEGVYQCHPALLIM</sequence>
<name>A0A5B7ETW0_PORTR</name>
<protein>
    <submittedName>
        <fullName evidence="1">Uncharacterized protein</fullName>
    </submittedName>
</protein>
<keyword evidence="2" id="KW-1185">Reference proteome</keyword>
<evidence type="ECO:0000313" key="1">
    <source>
        <dbReference type="EMBL" id="MPC38091.1"/>
    </source>
</evidence>